<evidence type="ECO:0008006" key="3">
    <source>
        <dbReference type="Google" id="ProtNLM"/>
    </source>
</evidence>
<reference evidence="2" key="2">
    <citation type="submission" date="2025-08" db="UniProtKB">
        <authorList>
            <consortium name="RefSeq"/>
        </authorList>
    </citation>
    <scope>IDENTIFICATION</scope>
    <source>
        <tissue evidence="2">Leaf</tissue>
    </source>
</reference>
<name>A0ABM3RQ20_SPIOL</name>
<proteinExistence type="predicted"/>
<dbReference type="PANTHER" id="PTHR33116:SF84">
    <property type="entry name" value="RNA-DIRECTED DNA POLYMERASE"/>
    <property type="match status" value="1"/>
</dbReference>
<sequence length="501" mass="57444">MLLVWERLKVIKSKLKGIHNKEFKGIQERIDLSRQQLDLIQTQLQSHPTDSSLLVQGQECPNSLRKWLKVKEIASKQKSRLHWLKSGDANNKFFFAAVKERHKINGIDLLMDDSNVKLEKPEEIQKEVINFYSSLLGSCATQLPAIDITTMRSDSRLSYQDRISLCLPVTNAEINLALKGIDDSKAPEAAAKTSKLLQKVVGKVVSECQAGFITGRHIADNILLATELVKGYNRKHLSPSVLINGKTCPPLGDPLSPFLFALGMEYLSRNMQQLKKDPNFNFPPKCEKLNITHMMFAHDLLMFCRADLTSASMLFQKFLLFSQASGLEENLQRQILDELRIPTGDFPFRYLGVPLSTKKLAYIQCKPLIDRVLARAKSWTTRYLSYAGRLQLVKTILLSLQSFWCQIFVLPKKVIREIQRYCRVYMWISDTTTSKKALVSWANICLPRSAGGWNIKDMETWNKAAVCKLLWDLTHKKDKMWVRWVDTYYIKGRSITGTHWC</sequence>
<dbReference type="RefSeq" id="XP_056697670.1">
    <property type="nucleotide sequence ID" value="XM_056841692.1"/>
</dbReference>
<evidence type="ECO:0000313" key="1">
    <source>
        <dbReference type="Proteomes" id="UP000813463"/>
    </source>
</evidence>
<evidence type="ECO:0000313" key="2">
    <source>
        <dbReference type="RefSeq" id="XP_056697670.1"/>
    </source>
</evidence>
<dbReference type="Proteomes" id="UP000813463">
    <property type="component" value="Chromosome 4"/>
</dbReference>
<gene>
    <name evidence="2" type="primary">LOC130471511</name>
</gene>
<dbReference type="PANTHER" id="PTHR33116">
    <property type="entry name" value="REVERSE TRANSCRIPTASE ZINC-BINDING DOMAIN-CONTAINING PROTEIN-RELATED-RELATED"/>
    <property type="match status" value="1"/>
</dbReference>
<reference evidence="1" key="1">
    <citation type="journal article" date="2021" name="Nat. Commun.">
        <title>Genomic analyses provide insights into spinach domestication and the genetic basis of agronomic traits.</title>
        <authorList>
            <person name="Cai X."/>
            <person name="Sun X."/>
            <person name="Xu C."/>
            <person name="Sun H."/>
            <person name="Wang X."/>
            <person name="Ge C."/>
            <person name="Zhang Z."/>
            <person name="Wang Q."/>
            <person name="Fei Z."/>
            <person name="Jiao C."/>
            <person name="Wang Q."/>
        </authorList>
    </citation>
    <scope>NUCLEOTIDE SEQUENCE [LARGE SCALE GENOMIC DNA]</scope>
    <source>
        <strain evidence="1">cv. Varoflay</strain>
    </source>
</reference>
<protein>
    <recommendedName>
        <fullName evidence="3">Reverse transcriptase domain-containing protein</fullName>
    </recommendedName>
</protein>
<organism evidence="1 2">
    <name type="scientific">Spinacia oleracea</name>
    <name type="common">Spinach</name>
    <dbReference type="NCBI Taxonomy" id="3562"/>
    <lineage>
        <taxon>Eukaryota</taxon>
        <taxon>Viridiplantae</taxon>
        <taxon>Streptophyta</taxon>
        <taxon>Embryophyta</taxon>
        <taxon>Tracheophyta</taxon>
        <taxon>Spermatophyta</taxon>
        <taxon>Magnoliopsida</taxon>
        <taxon>eudicotyledons</taxon>
        <taxon>Gunneridae</taxon>
        <taxon>Pentapetalae</taxon>
        <taxon>Caryophyllales</taxon>
        <taxon>Chenopodiaceae</taxon>
        <taxon>Chenopodioideae</taxon>
        <taxon>Anserineae</taxon>
        <taxon>Spinacia</taxon>
    </lineage>
</organism>
<dbReference type="GeneID" id="130471511"/>
<accession>A0ABM3RQ20</accession>
<keyword evidence="1" id="KW-1185">Reference proteome</keyword>